<keyword evidence="1" id="KW-0732">Signal</keyword>
<feature type="signal peptide" evidence="1">
    <location>
        <begin position="1"/>
        <end position="18"/>
    </location>
</feature>
<reference evidence="2 3" key="1">
    <citation type="submission" date="2018-11" db="EMBL/GenBank/DDBJ databases">
        <title>Draft genome sequence of Ferruginibacter sp. BO-59.</title>
        <authorList>
            <person name="Im W.T."/>
        </authorList>
    </citation>
    <scope>NUCLEOTIDE SEQUENCE [LARGE SCALE GENOMIC DNA]</scope>
    <source>
        <strain evidence="2 3">BO-59</strain>
    </source>
</reference>
<evidence type="ECO:0000313" key="3">
    <source>
        <dbReference type="Proteomes" id="UP000267223"/>
    </source>
</evidence>
<evidence type="ECO:0000256" key="1">
    <source>
        <dbReference type="SAM" id="SignalP"/>
    </source>
</evidence>
<accession>A0A3M9NJQ1</accession>
<dbReference type="AlphaFoldDB" id="A0A3M9NJQ1"/>
<sequence>MKKWIVLLLLPLFFQAKAQDNYNSPEVKQKGFDPSKLFTGGSANVGFSSGSTSLGITPQIGYSLTPWLDAGINFNINYLSVKYYVSQDKVRQTTFGPGAFVRIFPVNFLFASGQFEYNSIHVKSIPNVGPTQKYSLDAKSFLIGAGYAGGRENGGNSYYYLSIMWDVYGDINSPYRDQYGNMSPVIRAGYNIGLFQKRYKKRTSDEYYIK</sequence>
<dbReference type="OrthoDB" id="1098580at2"/>
<feature type="chain" id="PRO_5018256260" description="Outer membrane protein beta-barrel domain-containing protein" evidence="1">
    <location>
        <begin position="19"/>
        <end position="210"/>
    </location>
</feature>
<dbReference type="EMBL" id="RJJR01000004">
    <property type="protein sequence ID" value="RNI37984.1"/>
    <property type="molecule type" value="Genomic_DNA"/>
</dbReference>
<gene>
    <name evidence="2" type="ORF">EFY79_07060</name>
</gene>
<dbReference type="RefSeq" id="WP_123119973.1">
    <property type="nucleotide sequence ID" value="NZ_RJJR01000004.1"/>
</dbReference>
<comment type="caution">
    <text evidence="2">The sequence shown here is derived from an EMBL/GenBank/DDBJ whole genome shotgun (WGS) entry which is preliminary data.</text>
</comment>
<organism evidence="2 3">
    <name type="scientific">Hanamia caeni</name>
    <dbReference type="NCBI Taxonomy" id="2294116"/>
    <lineage>
        <taxon>Bacteria</taxon>
        <taxon>Pseudomonadati</taxon>
        <taxon>Bacteroidota</taxon>
        <taxon>Chitinophagia</taxon>
        <taxon>Chitinophagales</taxon>
        <taxon>Chitinophagaceae</taxon>
        <taxon>Hanamia</taxon>
    </lineage>
</organism>
<protein>
    <recommendedName>
        <fullName evidence="4">Outer membrane protein beta-barrel domain-containing protein</fullName>
    </recommendedName>
</protein>
<evidence type="ECO:0000313" key="2">
    <source>
        <dbReference type="EMBL" id="RNI37984.1"/>
    </source>
</evidence>
<proteinExistence type="predicted"/>
<keyword evidence="3" id="KW-1185">Reference proteome</keyword>
<dbReference type="Proteomes" id="UP000267223">
    <property type="component" value="Unassembled WGS sequence"/>
</dbReference>
<name>A0A3M9NJQ1_9BACT</name>
<evidence type="ECO:0008006" key="4">
    <source>
        <dbReference type="Google" id="ProtNLM"/>
    </source>
</evidence>